<evidence type="ECO:0000256" key="3">
    <source>
        <dbReference type="ARBA" id="ARBA00001968"/>
    </source>
</evidence>
<evidence type="ECO:0000313" key="21">
    <source>
        <dbReference type="Proteomes" id="UP000225433"/>
    </source>
</evidence>
<dbReference type="CDD" id="cd07410">
    <property type="entry name" value="MPP_CpdB_N"/>
    <property type="match status" value="1"/>
</dbReference>
<dbReference type="InterPro" id="IPR029052">
    <property type="entry name" value="Metallo-depent_PP-like"/>
</dbReference>
<evidence type="ECO:0000259" key="17">
    <source>
        <dbReference type="Pfam" id="PF00149"/>
    </source>
</evidence>
<gene>
    <name evidence="20" type="ORF">Xhom_00034</name>
    <name evidence="19" type="ORF">Xhom_02302</name>
</gene>
<dbReference type="InterPro" id="IPR006294">
    <property type="entry name" value="Cyc_nuc_PDE_nucleotidase"/>
</dbReference>
<sequence length="650" mass="71880">MKNILKVSTLAMLVAFNVNAATVDLRVMETSDIHSNLIDFDYFKDKTTEQFGLVRTANLIRATKAEATNVILVDNGDLIQGSPLADYMAAKGLQQGDVHPAHKLMNTMGYTVGNFGNHEFNFGLDYLKQAIAGAKFPYINANVMDAKTGKNYFTPYIIVDTSVKDREGKEHTIKIGYIGFVPPQISIWDKANLDGKVVVNDITETAKKFVPQMKKEGADLIIAIPHSGFSQEPYKAMAENSVYYLSEVPGINAILFGHSHGVFPTKEYAGIKGVDVANGTVNGIPAVMPGQWGDHLGVVDMVINNGNGEWKVESAKAEARPIYDKIQKKALVERDNQLASIIDKEHQGTRDFVGKFIGKASANMYSYLALIQSDPTVQIVNDAQVDYTKRFIQGDPNLEDIPVLAAAAPFKTGGRKNAPADFVEVEKGDLTFRNAADLYLYPNTLVVVKATGSDVVEWLECSAGMFNQINPTSTKPQELLNWDGFRTYNFDTITGVNYKIDLTQPAKYDTDCQLVNKGANRIKDVTYQGKPIDPKATFLIATNNYRGYGGKFAGTGEDHIAFASPDENRTILASYISRITKEKGVVSTQAENNWSFLPIKTETKLDVRFETSPTEKAAKFIQEHAQYPVKYLKNDDIGFALYQIDLTEKK</sequence>
<dbReference type="FunFam" id="3.60.21.10:FF:000037">
    <property type="entry name" value="Bifunctional 2',3'-cyclic-nucleotide 2'-phosphodiesterase/3'-nucleotidase"/>
    <property type="match status" value="1"/>
</dbReference>
<organism evidence="20 21">
    <name type="scientific">Xenorhabdus hominickii</name>
    <dbReference type="NCBI Taxonomy" id="351679"/>
    <lineage>
        <taxon>Bacteria</taxon>
        <taxon>Pseudomonadati</taxon>
        <taxon>Pseudomonadota</taxon>
        <taxon>Gammaproteobacteria</taxon>
        <taxon>Enterobacterales</taxon>
        <taxon>Morganellaceae</taxon>
        <taxon>Xenorhabdus</taxon>
    </lineage>
</organism>
<dbReference type="InterPro" id="IPR041827">
    <property type="entry name" value="CpdB_N"/>
</dbReference>
<name>A0A2G0QCY9_XENHO</name>
<dbReference type="NCBIfam" id="TIGR01390">
    <property type="entry name" value="CycNucDiestase"/>
    <property type="match status" value="1"/>
</dbReference>
<dbReference type="InterPro" id="IPR036907">
    <property type="entry name" value="5'-Nucleotdase_C_sf"/>
</dbReference>
<dbReference type="InterPro" id="IPR006179">
    <property type="entry name" value="5_nucleotidase/apyrase"/>
</dbReference>
<feature type="domain" description="Calcineurin-like phosphoesterase" evidence="17">
    <location>
        <begin position="25"/>
        <end position="260"/>
    </location>
</feature>
<dbReference type="PANTHER" id="PTHR11575:SF6">
    <property type="entry name" value="2',3'-CYCLIC-NUCLEOTIDE 2'-PHOSPHODIESTERASE_3'-NUCLEOTIDASE"/>
    <property type="match status" value="1"/>
</dbReference>
<dbReference type="InterPro" id="IPR006146">
    <property type="entry name" value="5'-Nucleotdase_CS"/>
</dbReference>
<dbReference type="SUPFAM" id="SSF56300">
    <property type="entry name" value="Metallo-dependent phosphatases"/>
    <property type="match status" value="1"/>
</dbReference>
<feature type="chain" id="PRO_5013981728" description="2',3'-cyclic-nucleotide 2'-phosphodiesterase/3'-nucleotidase" evidence="16">
    <location>
        <begin position="21"/>
        <end position="650"/>
    </location>
</feature>
<keyword evidence="11 16" id="KW-0547">Nucleotide-binding</keyword>
<dbReference type="NCBIfam" id="NF006938">
    <property type="entry name" value="PRK09420.1"/>
    <property type="match status" value="1"/>
</dbReference>
<evidence type="ECO:0000256" key="7">
    <source>
        <dbReference type="ARBA" id="ARBA00012642"/>
    </source>
</evidence>
<dbReference type="RefSeq" id="WP_071933876.1">
    <property type="nucleotide sequence ID" value="NZ_CAWNQJ010000001.1"/>
</dbReference>
<dbReference type="EC" id="3.1.4.16" evidence="6"/>
<feature type="signal peptide" evidence="16">
    <location>
        <begin position="1"/>
        <end position="20"/>
    </location>
</feature>
<keyword evidence="13 16" id="KW-0378">Hydrolase</keyword>
<dbReference type="PROSITE" id="PS00785">
    <property type="entry name" value="5_NUCLEOTIDASE_1"/>
    <property type="match status" value="1"/>
</dbReference>
<evidence type="ECO:0000259" key="18">
    <source>
        <dbReference type="Pfam" id="PF02872"/>
    </source>
</evidence>
<evidence type="ECO:0000256" key="1">
    <source>
        <dbReference type="ARBA" id="ARBA00000527"/>
    </source>
</evidence>
<dbReference type="Gene3D" id="3.60.21.10">
    <property type="match status" value="1"/>
</dbReference>
<dbReference type="Gene3D" id="3.90.780.10">
    <property type="entry name" value="5'-Nucleotidase, C-terminal domain"/>
    <property type="match status" value="1"/>
</dbReference>
<dbReference type="GO" id="GO:0046872">
    <property type="term" value="F:metal ion binding"/>
    <property type="evidence" value="ECO:0007669"/>
    <property type="project" value="UniProtKB-KW"/>
</dbReference>
<evidence type="ECO:0000313" key="20">
    <source>
        <dbReference type="EMBL" id="PHM57080.1"/>
    </source>
</evidence>
<evidence type="ECO:0000256" key="4">
    <source>
        <dbReference type="ARBA" id="ARBA00004418"/>
    </source>
</evidence>
<dbReference type="PANTHER" id="PTHR11575">
    <property type="entry name" value="5'-NUCLEOTIDASE-RELATED"/>
    <property type="match status" value="1"/>
</dbReference>
<evidence type="ECO:0000256" key="15">
    <source>
        <dbReference type="ARBA" id="ARBA00056111"/>
    </source>
</evidence>
<comment type="function">
    <text evidence="15">This bifunctional enzyme catalyzes two consecutive reactions during ribonucleic acid degradation. Converts a 2',3'-cyclic nucleotide to a 3'-nucleotide and then the 3'-nucleotide to the corresponding nucleoside and phosphate.</text>
</comment>
<proteinExistence type="inferred from homology"/>
<dbReference type="SUPFAM" id="SSF55816">
    <property type="entry name" value="5'-nucleotidase (syn. UDP-sugar hydrolase), C-terminal domain"/>
    <property type="match status" value="1"/>
</dbReference>
<keyword evidence="9" id="KW-0479">Metal-binding</keyword>
<dbReference type="InterPro" id="IPR004843">
    <property type="entry name" value="Calcineurin-like_PHP"/>
</dbReference>
<accession>A0A2G0QCY9</accession>
<dbReference type="Pfam" id="PF00149">
    <property type="entry name" value="Metallophos"/>
    <property type="match status" value="1"/>
</dbReference>
<dbReference type="PRINTS" id="PR01607">
    <property type="entry name" value="APYRASEFAMLY"/>
</dbReference>
<evidence type="ECO:0000256" key="16">
    <source>
        <dbReference type="RuleBase" id="RU362119"/>
    </source>
</evidence>
<dbReference type="STRING" id="351679.A9255_11770"/>
<reference evidence="20 21" key="1">
    <citation type="journal article" date="2017" name="Nat. Microbiol.">
        <title>Natural product diversity associated with the nematode symbionts Photorhabdus and Xenorhabdus.</title>
        <authorList>
            <person name="Tobias N.J."/>
            <person name="Wolff H."/>
            <person name="Djahanschiri B."/>
            <person name="Grundmann F."/>
            <person name="Kronenwerth M."/>
            <person name="Shi Y.M."/>
            <person name="Simonyi S."/>
            <person name="Grun P."/>
            <person name="Shapiro-Ilan D."/>
            <person name="Pidot S.J."/>
            <person name="Stinear T.P."/>
            <person name="Ebersberger I."/>
            <person name="Bode H.B."/>
        </authorList>
    </citation>
    <scope>NUCLEOTIDE SEQUENCE [LARGE SCALE GENOMIC DNA]</scope>
    <source>
        <strain evidence="20 21">DSM 17903</strain>
    </source>
</reference>
<comment type="cofactor">
    <cofactor evidence="3">
        <name>a divalent metal cation</name>
        <dbReference type="ChEBI" id="CHEBI:60240"/>
    </cofactor>
</comment>
<evidence type="ECO:0000256" key="14">
    <source>
        <dbReference type="ARBA" id="ARBA00023268"/>
    </source>
</evidence>
<dbReference type="FunFam" id="3.90.780.10:FF:000002">
    <property type="entry name" value="Bifunctional 2',3'-cyclic-nucleotide 2'-phosphodiesterase/3'-nucleotidase"/>
    <property type="match status" value="1"/>
</dbReference>
<dbReference type="GO" id="GO:0008254">
    <property type="term" value="F:3'-nucleotidase activity"/>
    <property type="evidence" value="ECO:0007669"/>
    <property type="project" value="UniProtKB-EC"/>
</dbReference>
<evidence type="ECO:0000256" key="12">
    <source>
        <dbReference type="ARBA" id="ARBA00022764"/>
    </source>
</evidence>
<keyword evidence="14" id="KW-0511">Multifunctional enzyme</keyword>
<dbReference type="OrthoDB" id="9803927at2"/>
<evidence type="ECO:0000256" key="13">
    <source>
        <dbReference type="ARBA" id="ARBA00022801"/>
    </source>
</evidence>
<comment type="subcellular location">
    <subcellularLocation>
        <location evidence="4">Periplasm</location>
    </subcellularLocation>
</comment>
<comment type="similarity">
    <text evidence="5 16">Belongs to the 5'-nucleotidase family.</text>
</comment>
<evidence type="ECO:0000256" key="5">
    <source>
        <dbReference type="ARBA" id="ARBA00006654"/>
    </source>
</evidence>
<dbReference type="AlphaFoldDB" id="A0A2G0QCY9"/>
<dbReference type="EC" id="3.1.3.6" evidence="7"/>
<dbReference type="EMBL" id="NJAI01000001">
    <property type="protein sequence ID" value="PHM57080.1"/>
    <property type="molecule type" value="Genomic_DNA"/>
</dbReference>
<dbReference type="GO" id="GO:0000166">
    <property type="term" value="F:nucleotide binding"/>
    <property type="evidence" value="ECO:0007669"/>
    <property type="project" value="UniProtKB-KW"/>
</dbReference>
<evidence type="ECO:0000256" key="8">
    <source>
        <dbReference type="ARBA" id="ARBA00016420"/>
    </source>
</evidence>
<evidence type="ECO:0000256" key="6">
    <source>
        <dbReference type="ARBA" id="ARBA00012364"/>
    </source>
</evidence>
<evidence type="ECO:0000256" key="10">
    <source>
        <dbReference type="ARBA" id="ARBA00022729"/>
    </source>
</evidence>
<dbReference type="Pfam" id="PF02872">
    <property type="entry name" value="5_nucleotid_C"/>
    <property type="match status" value="1"/>
</dbReference>
<evidence type="ECO:0000256" key="2">
    <source>
        <dbReference type="ARBA" id="ARBA00001730"/>
    </source>
</evidence>
<evidence type="ECO:0000313" key="19">
    <source>
        <dbReference type="EMBL" id="PHM55556.1"/>
    </source>
</evidence>
<dbReference type="Proteomes" id="UP000225433">
    <property type="component" value="Unassembled WGS sequence"/>
</dbReference>
<feature type="domain" description="5'-Nucleotidase C-terminal" evidence="18">
    <location>
        <begin position="371"/>
        <end position="550"/>
    </location>
</feature>
<dbReference type="GO" id="GO:0008663">
    <property type="term" value="F:2',3'-cyclic-nucleotide 2'-phosphodiesterase activity"/>
    <property type="evidence" value="ECO:0007669"/>
    <property type="project" value="UniProtKB-EC"/>
</dbReference>
<dbReference type="EMBL" id="NJAI01000003">
    <property type="protein sequence ID" value="PHM55556.1"/>
    <property type="molecule type" value="Genomic_DNA"/>
</dbReference>
<dbReference type="GO" id="GO:0009166">
    <property type="term" value="P:nucleotide catabolic process"/>
    <property type="evidence" value="ECO:0007669"/>
    <property type="project" value="InterPro"/>
</dbReference>
<comment type="catalytic activity">
    <reaction evidence="1">
        <text>a ribonucleoside 3'-phosphate + H2O = a ribonucleoside + phosphate</text>
        <dbReference type="Rhea" id="RHEA:10144"/>
        <dbReference type="ChEBI" id="CHEBI:13197"/>
        <dbReference type="ChEBI" id="CHEBI:15377"/>
        <dbReference type="ChEBI" id="CHEBI:18254"/>
        <dbReference type="ChEBI" id="CHEBI:43474"/>
        <dbReference type="EC" id="3.1.3.6"/>
    </reaction>
</comment>
<dbReference type="InterPro" id="IPR008334">
    <property type="entry name" value="5'-Nucleotdase_C"/>
</dbReference>
<keyword evidence="12" id="KW-0574">Periplasm</keyword>
<dbReference type="GO" id="GO:0030288">
    <property type="term" value="C:outer membrane-bounded periplasmic space"/>
    <property type="evidence" value="ECO:0007669"/>
    <property type="project" value="TreeGrafter"/>
</dbReference>
<comment type="caution">
    <text evidence="20">The sequence shown here is derived from an EMBL/GenBank/DDBJ whole genome shotgun (WGS) entry which is preliminary data.</text>
</comment>
<comment type="catalytic activity">
    <reaction evidence="2">
        <text>a nucleoside 2',3'-cyclic phosphate + H2O = a nucleoside 3'-phosphate + H(+)</text>
        <dbReference type="Rhea" id="RHEA:19621"/>
        <dbReference type="ChEBI" id="CHEBI:15377"/>
        <dbReference type="ChEBI" id="CHEBI:15378"/>
        <dbReference type="ChEBI" id="CHEBI:66949"/>
        <dbReference type="ChEBI" id="CHEBI:66954"/>
        <dbReference type="EC" id="3.1.4.16"/>
    </reaction>
</comment>
<protein>
    <recommendedName>
        <fullName evidence="8">2',3'-cyclic-nucleotide 2'-phosphodiesterase/3'-nucleotidase</fullName>
        <ecNumber evidence="7">3.1.3.6</ecNumber>
        <ecNumber evidence="6">3.1.4.16</ecNumber>
    </recommendedName>
</protein>
<evidence type="ECO:0000256" key="9">
    <source>
        <dbReference type="ARBA" id="ARBA00022723"/>
    </source>
</evidence>
<keyword evidence="10 16" id="KW-0732">Signal</keyword>
<evidence type="ECO:0000256" key="11">
    <source>
        <dbReference type="ARBA" id="ARBA00022741"/>
    </source>
</evidence>